<dbReference type="PANTHER" id="PTHR42959">
    <property type="entry name" value="CARBAMOYLTRANSFERASE"/>
    <property type="match status" value="1"/>
</dbReference>
<keyword evidence="5" id="KW-0863">Zinc-finger</keyword>
<evidence type="ECO:0000313" key="11">
    <source>
        <dbReference type="EMBL" id="WOJ93137.1"/>
    </source>
</evidence>
<dbReference type="SUPFAM" id="SSF54975">
    <property type="entry name" value="Acylphosphatase/BLUF domain-like"/>
    <property type="match status" value="1"/>
</dbReference>
<dbReference type="Proteomes" id="UP001626537">
    <property type="component" value="Chromosome"/>
</dbReference>
<comment type="similarity">
    <text evidence="2">Belongs to the carbamoyltransferase HypF family.</text>
</comment>
<name>A0ABZ0I256_9GAMM</name>
<keyword evidence="3 11" id="KW-0436">Ligase</keyword>
<dbReference type="Pfam" id="PF17788">
    <property type="entry name" value="HypF_C"/>
    <property type="match status" value="1"/>
</dbReference>
<dbReference type="Pfam" id="PF00708">
    <property type="entry name" value="Acylphosphatase"/>
    <property type="match status" value="1"/>
</dbReference>
<keyword evidence="4" id="KW-0479">Metal-binding</keyword>
<feature type="active site" evidence="8">
    <location>
        <position position="39"/>
    </location>
</feature>
<dbReference type="InterPro" id="IPR055128">
    <property type="entry name" value="HypF_C_2"/>
</dbReference>
<evidence type="ECO:0000256" key="2">
    <source>
        <dbReference type="ARBA" id="ARBA00008097"/>
    </source>
</evidence>
<dbReference type="InterPro" id="IPR051060">
    <property type="entry name" value="Carbamoyltrans_HypF-like"/>
</dbReference>
<dbReference type="NCBIfam" id="TIGR00143">
    <property type="entry name" value="hypF"/>
    <property type="match status" value="1"/>
</dbReference>
<dbReference type="Pfam" id="PF01300">
    <property type="entry name" value="Sua5_yciO_yrdC"/>
    <property type="match status" value="1"/>
</dbReference>
<evidence type="ECO:0000256" key="6">
    <source>
        <dbReference type="ARBA" id="ARBA00022833"/>
    </source>
</evidence>
<evidence type="ECO:0000256" key="4">
    <source>
        <dbReference type="ARBA" id="ARBA00022723"/>
    </source>
</evidence>
<dbReference type="PROSITE" id="PS51163">
    <property type="entry name" value="YRDC"/>
    <property type="match status" value="1"/>
</dbReference>
<dbReference type="InterPro" id="IPR041440">
    <property type="entry name" value="HypF_C"/>
</dbReference>
<dbReference type="PROSITE" id="PS00150">
    <property type="entry name" value="ACYLPHOSPHATASE_1"/>
    <property type="match status" value="1"/>
</dbReference>
<evidence type="ECO:0000256" key="1">
    <source>
        <dbReference type="ARBA" id="ARBA00004711"/>
    </source>
</evidence>
<comment type="catalytic activity">
    <reaction evidence="8">
        <text>an acyl phosphate + H2O = a carboxylate + phosphate + H(+)</text>
        <dbReference type="Rhea" id="RHEA:14965"/>
        <dbReference type="ChEBI" id="CHEBI:15377"/>
        <dbReference type="ChEBI" id="CHEBI:15378"/>
        <dbReference type="ChEBI" id="CHEBI:29067"/>
        <dbReference type="ChEBI" id="CHEBI:43474"/>
        <dbReference type="ChEBI" id="CHEBI:59918"/>
        <dbReference type="EC" id="3.6.1.7"/>
    </reaction>
</comment>
<evidence type="ECO:0000259" key="9">
    <source>
        <dbReference type="PROSITE" id="PS51160"/>
    </source>
</evidence>
<evidence type="ECO:0000259" key="10">
    <source>
        <dbReference type="PROSITE" id="PS51163"/>
    </source>
</evidence>
<dbReference type="InterPro" id="IPR036046">
    <property type="entry name" value="Acylphosphatase-like_dom_sf"/>
</dbReference>
<evidence type="ECO:0000256" key="3">
    <source>
        <dbReference type="ARBA" id="ARBA00022598"/>
    </source>
</evidence>
<feature type="domain" description="YrdC-like" evidence="10">
    <location>
        <begin position="196"/>
        <end position="378"/>
    </location>
</feature>
<keyword evidence="8" id="KW-0378">Hydrolase</keyword>
<comment type="pathway">
    <text evidence="1">Protein modification; [NiFe] hydrogenase maturation.</text>
</comment>
<dbReference type="InterPro" id="IPR017945">
    <property type="entry name" value="DHBP_synth_RibB-like_a/b_dom"/>
</dbReference>
<reference evidence="11 12" key="1">
    <citation type="submission" date="2023-10" db="EMBL/GenBank/DDBJ databases">
        <title>Two novel species belonging to the OM43/NOR5 clade.</title>
        <authorList>
            <person name="Park M."/>
        </authorList>
    </citation>
    <scope>NUCLEOTIDE SEQUENCE [LARGE SCALE GENOMIC DNA]</scope>
    <source>
        <strain evidence="11 12">IMCC43200</strain>
    </source>
</reference>
<dbReference type="PANTHER" id="PTHR42959:SF1">
    <property type="entry name" value="CARBAMOYLTRANSFERASE HYPF"/>
    <property type="match status" value="1"/>
</dbReference>
<organism evidence="11 12">
    <name type="scientific">Congregibacter variabilis</name>
    <dbReference type="NCBI Taxonomy" id="3081200"/>
    <lineage>
        <taxon>Bacteria</taxon>
        <taxon>Pseudomonadati</taxon>
        <taxon>Pseudomonadota</taxon>
        <taxon>Gammaproteobacteria</taxon>
        <taxon>Cellvibrionales</taxon>
        <taxon>Halieaceae</taxon>
        <taxon>Congregibacter</taxon>
    </lineage>
</organism>
<evidence type="ECO:0000256" key="5">
    <source>
        <dbReference type="ARBA" id="ARBA00022771"/>
    </source>
</evidence>
<accession>A0ABZ0I256</accession>
<dbReference type="Pfam" id="PF22521">
    <property type="entry name" value="HypF_C_2"/>
    <property type="match status" value="2"/>
</dbReference>
<evidence type="ECO:0000313" key="12">
    <source>
        <dbReference type="Proteomes" id="UP001626537"/>
    </source>
</evidence>
<dbReference type="SUPFAM" id="SSF55821">
    <property type="entry name" value="YrdC/RibB"/>
    <property type="match status" value="1"/>
</dbReference>
<dbReference type="InterPro" id="IPR011125">
    <property type="entry name" value="Znf_HypF"/>
</dbReference>
<dbReference type="Gene3D" id="3.90.870.50">
    <property type="match status" value="1"/>
</dbReference>
<evidence type="ECO:0000256" key="8">
    <source>
        <dbReference type="PROSITE-ProRule" id="PRU00520"/>
    </source>
</evidence>
<sequence>MPNPECRQLEVRGQVQGVGFRPFVFRLAQRLDLKGEVYNQSSGVAITVQGSTLSLDQFVKELRQEAPGVTQEISVQIGSVMQRHGFQIAPSRSNPGVASALLADQGICADCWREFHDPKDRRYRYAFIGCTRCGPRFSICERLPYDRANTSWKAFPLCEQCIKEHGDPADRRFHAVGLCCPQCGPRLFNPQGASAEGALAQACHTLVEGGIVAIKGSSGFHLMVDAGNAAAVQRLRQRKRRRKPLALLAPSMAWIKTHASVNAIEEAALRSCAAPIVLLESDSLEAELLAPKLGLLGVMLPYNGIQLALQERLKRPLVVTSANESGAPLIFENQQALSRLNEIADTFLLHDLSLVRGLDDPVQRCMADRAVTLRLGRGLAPQIHTLDAPGSSLGCGAHLKNSLALHDGHTLVAGPYIGDLDGAPTRQRYRAAKRELPEFFRMPIDEEITDLHPDYASTIDADYRSHAVPHHVAHAMAAWLEHRPAPPFTVLAWDGIGLGPDGSIWGGECLVFDAELHWHRLGSIRRFRLPPGEAISRYPGKIARALIGEQNIGATMDCSSMGRLIEGMAALAGLRDINRFEAQAAMEWEALAARACAATPMDLSLTDGDLDWRPLLELISDKSLDLGARARGFHMALARAAIRQCALGPDKRVLLSGGVFQNRLLVELLALEARSKGMTLYLPHKVPPNDGGVALGQCTARAMRVQPAERVA</sequence>
<proteinExistence type="inferred from homology"/>
<comment type="catalytic activity">
    <reaction evidence="7">
        <text>C-terminal L-cysteinyl-[HypE protein] + carbamoyl phosphate + ATP + H2O = C-terminal S-carboxamide-L-cysteinyl-[HypE protein] + AMP + phosphate + diphosphate + H(+)</text>
        <dbReference type="Rhea" id="RHEA:55636"/>
        <dbReference type="Rhea" id="RHEA-COMP:14247"/>
        <dbReference type="Rhea" id="RHEA-COMP:14392"/>
        <dbReference type="ChEBI" id="CHEBI:15377"/>
        <dbReference type="ChEBI" id="CHEBI:15378"/>
        <dbReference type="ChEBI" id="CHEBI:30616"/>
        <dbReference type="ChEBI" id="CHEBI:33019"/>
        <dbReference type="ChEBI" id="CHEBI:43474"/>
        <dbReference type="ChEBI" id="CHEBI:58228"/>
        <dbReference type="ChEBI" id="CHEBI:76913"/>
        <dbReference type="ChEBI" id="CHEBI:139126"/>
        <dbReference type="ChEBI" id="CHEBI:456215"/>
    </reaction>
</comment>
<dbReference type="Gene3D" id="3.30.110.120">
    <property type="match status" value="1"/>
</dbReference>
<dbReference type="InterPro" id="IPR017968">
    <property type="entry name" value="Acylphosphatase_CS"/>
</dbReference>
<dbReference type="EMBL" id="CP136864">
    <property type="protein sequence ID" value="WOJ93137.1"/>
    <property type="molecule type" value="Genomic_DNA"/>
</dbReference>
<dbReference type="Pfam" id="PF07503">
    <property type="entry name" value="zf-HYPF"/>
    <property type="match status" value="2"/>
</dbReference>
<keyword evidence="12" id="KW-1185">Reference proteome</keyword>
<feature type="active site" evidence="8">
    <location>
        <position position="21"/>
    </location>
</feature>
<dbReference type="InterPro" id="IPR001792">
    <property type="entry name" value="Acylphosphatase-like_dom"/>
</dbReference>
<gene>
    <name evidence="11" type="primary">hypF</name>
    <name evidence="11" type="ORF">R0135_15310</name>
</gene>
<dbReference type="InterPro" id="IPR006070">
    <property type="entry name" value="Sua5-like_dom"/>
</dbReference>
<dbReference type="EC" id="3.6.1.7" evidence="8"/>
<dbReference type="InterPro" id="IPR004421">
    <property type="entry name" value="Carbamoyltransferase_HypF"/>
</dbReference>
<feature type="domain" description="Acylphosphatase-like" evidence="9">
    <location>
        <begin position="6"/>
        <end position="90"/>
    </location>
</feature>
<evidence type="ECO:0000256" key="7">
    <source>
        <dbReference type="ARBA" id="ARBA00048220"/>
    </source>
</evidence>
<keyword evidence="6" id="KW-0862">Zinc</keyword>
<dbReference type="GO" id="GO:0016874">
    <property type="term" value="F:ligase activity"/>
    <property type="evidence" value="ECO:0007669"/>
    <property type="project" value="UniProtKB-KW"/>
</dbReference>
<dbReference type="Gene3D" id="3.30.420.360">
    <property type="match status" value="1"/>
</dbReference>
<protein>
    <recommendedName>
        <fullName evidence="8">acylphosphatase</fullName>
        <ecNumber evidence="8">3.6.1.7</ecNumber>
    </recommendedName>
</protein>
<dbReference type="Gene3D" id="3.30.420.40">
    <property type="match status" value="1"/>
</dbReference>
<dbReference type="PROSITE" id="PS51160">
    <property type="entry name" value="ACYLPHOSPHATASE_3"/>
    <property type="match status" value="1"/>
</dbReference>
<dbReference type="RefSeq" id="WP_407347795.1">
    <property type="nucleotide sequence ID" value="NZ_CP136864.1"/>
</dbReference>